<proteinExistence type="predicted"/>
<dbReference type="RefSeq" id="WP_006207952.1">
    <property type="nucleotide sequence ID" value="NZ_CBCSBX010000003.1"/>
</dbReference>
<keyword evidence="2" id="KW-1185">Reference proteome</keyword>
<evidence type="ECO:0000313" key="1">
    <source>
        <dbReference type="EMBL" id="KZS46716.1"/>
    </source>
</evidence>
<dbReference type="Proteomes" id="UP000076796">
    <property type="component" value="Unassembled WGS sequence"/>
</dbReference>
<accession>A0A163JPM6</accession>
<dbReference type="EMBL" id="LWMH01000001">
    <property type="protein sequence ID" value="KZS46716.1"/>
    <property type="molecule type" value="Genomic_DNA"/>
</dbReference>
<comment type="caution">
    <text evidence="1">The sequence shown here is derived from an EMBL/GenBank/DDBJ whole genome shotgun (WGS) entry which is preliminary data.</text>
</comment>
<dbReference type="InterPro" id="IPR018540">
    <property type="entry name" value="Spo0E-like"/>
</dbReference>
<organism evidence="1 2">
    <name type="scientific">Paenibacillus glucanolyticus</name>
    <dbReference type="NCBI Taxonomy" id="59843"/>
    <lineage>
        <taxon>Bacteria</taxon>
        <taxon>Bacillati</taxon>
        <taxon>Bacillota</taxon>
        <taxon>Bacilli</taxon>
        <taxon>Bacillales</taxon>
        <taxon>Paenibacillaceae</taxon>
        <taxon>Paenibacillus</taxon>
    </lineage>
</organism>
<dbReference type="Pfam" id="PF09388">
    <property type="entry name" value="SpoOE-like"/>
    <property type="match status" value="1"/>
</dbReference>
<dbReference type="Gene3D" id="4.10.280.10">
    <property type="entry name" value="Helix-loop-helix DNA-binding domain"/>
    <property type="match status" value="1"/>
</dbReference>
<dbReference type="AlphaFoldDB" id="A0A163JPM6"/>
<dbReference type="SUPFAM" id="SSF140500">
    <property type="entry name" value="BAS1536-like"/>
    <property type="match status" value="1"/>
</dbReference>
<dbReference type="OrthoDB" id="2639237at2"/>
<protein>
    <submittedName>
        <fullName evidence="1">Sporulation protein Spo0E</fullName>
    </submittedName>
</protein>
<dbReference type="InterPro" id="IPR036638">
    <property type="entry name" value="HLH_DNA-bd_sf"/>
</dbReference>
<reference evidence="1" key="1">
    <citation type="journal article" date="2016" name="Genome Announc.">
        <title>Draft genomes of two strains of Paenibacillus glucanolyticus with capability to degrade lignocellulose.</title>
        <authorList>
            <person name="Mathews S.L."/>
            <person name="Pawlak J."/>
            <person name="Grunden A.M."/>
        </authorList>
    </citation>
    <scope>NUCLEOTIDE SEQUENCE [LARGE SCALE GENOMIC DNA]</scope>
    <source>
        <strain evidence="1">SLM1</strain>
    </source>
</reference>
<dbReference type="GO" id="GO:0046983">
    <property type="term" value="F:protein dimerization activity"/>
    <property type="evidence" value="ECO:0007669"/>
    <property type="project" value="InterPro"/>
</dbReference>
<evidence type="ECO:0000313" key="2">
    <source>
        <dbReference type="Proteomes" id="UP000076796"/>
    </source>
</evidence>
<dbReference type="GeneID" id="97557937"/>
<name>A0A163JPM6_9BACL</name>
<dbReference type="KEGG" id="pglu:A3958_12275"/>
<sequence length="58" mass="7185">METKEGIKFDIERERHKLHKIKQRYRDFNHPKVLRQSIVLDELINQYNRVLRENKPIA</sequence>
<gene>
    <name evidence="1" type="ORF">AWU65_12695</name>
</gene>
<dbReference type="GO" id="GO:0043937">
    <property type="term" value="P:regulation of sporulation"/>
    <property type="evidence" value="ECO:0007669"/>
    <property type="project" value="InterPro"/>
</dbReference>
<dbReference type="InterPro" id="IPR037208">
    <property type="entry name" value="Spo0E-like_sf"/>
</dbReference>